<reference evidence="2" key="1">
    <citation type="submission" date="2021-02" db="EMBL/GenBank/DDBJ databases">
        <authorList>
            <person name="Steward A R."/>
        </authorList>
    </citation>
    <scope>NUCLEOTIDE SEQUENCE</scope>
</reference>
<name>A0A821XDM0_9NEOP</name>
<dbReference type="Proteomes" id="UP000663880">
    <property type="component" value="Unassembled WGS sequence"/>
</dbReference>
<gene>
    <name evidence="2" type="ORF">PMACD_LOCUS14989</name>
</gene>
<evidence type="ECO:0000313" key="2">
    <source>
        <dbReference type="EMBL" id="CAF4943916.1"/>
    </source>
</evidence>
<comment type="caution">
    <text evidence="2">The sequence shown here is derived from an EMBL/GenBank/DDBJ whole genome shotgun (WGS) entry which is preliminary data.</text>
</comment>
<protein>
    <submittedName>
        <fullName evidence="2">Uncharacterized protein</fullName>
    </submittedName>
</protein>
<dbReference type="OrthoDB" id="10581080at2759"/>
<evidence type="ECO:0000313" key="3">
    <source>
        <dbReference type="Proteomes" id="UP000663880"/>
    </source>
</evidence>
<sequence>MGNSSNSGQAVGESARAKISANRVDLESARGVCSVVGCGARGSRAAGGAVGWRPSASSRLARPEQLRANRLNHLKKKHAIQYSETVGANLPRDECASSECEVSRIDLPIPSVSGVCVSENREENNTVGGSAPELSQPKQARQMRLTKNLVMKPY</sequence>
<organism evidence="2 3">
    <name type="scientific">Pieris macdunnoughi</name>
    <dbReference type="NCBI Taxonomy" id="345717"/>
    <lineage>
        <taxon>Eukaryota</taxon>
        <taxon>Metazoa</taxon>
        <taxon>Ecdysozoa</taxon>
        <taxon>Arthropoda</taxon>
        <taxon>Hexapoda</taxon>
        <taxon>Insecta</taxon>
        <taxon>Pterygota</taxon>
        <taxon>Neoptera</taxon>
        <taxon>Endopterygota</taxon>
        <taxon>Lepidoptera</taxon>
        <taxon>Glossata</taxon>
        <taxon>Ditrysia</taxon>
        <taxon>Papilionoidea</taxon>
        <taxon>Pieridae</taxon>
        <taxon>Pierinae</taxon>
        <taxon>Pieris</taxon>
    </lineage>
</organism>
<feature type="region of interest" description="Disordered" evidence="1">
    <location>
        <begin position="120"/>
        <end position="154"/>
    </location>
</feature>
<evidence type="ECO:0000256" key="1">
    <source>
        <dbReference type="SAM" id="MobiDB-lite"/>
    </source>
</evidence>
<keyword evidence="3" id="KW-1185">Reference proteome</keyword>
<dbReference type="AlphaFoldDB" id="A0A821XDM0"/>
<proteinExistence type="predicted"/>
<accession>A0A821XDM0</accession>
<dbReference type="EMBL" id="CAJOBZ010000068">
    <property type="protein sequence ID" value="CAF4943916.1"/>
    <property type="molecule type" value="Genomic_DNA"/>
</dbReference>